<accession>A0ACB6ZB18</accession>
<reference evidence="1" key="1">
    <citation type="submission" date="2019-10" db="EMBL/GenBank/DDBJ databases">
        <authorList>
            <consortium name="DOE Joint Genome Institute"/>
            <person name="Kuo A."/>
            <person name="Miyauchi S."/>
            <person name="Kiss E."/>
            <person name="Drula E."/>
            <person name="Kohler A."/>
            <person name="Sanchez-Garcia M."/>
            <person name="Andreopoulos B."/>
            <person name="Barry K.W."/>
            <person name="Bonito G."/>
            <person name="Buee M."/>
            <person name="Carver A."/>
            <person name="Chen C."/>
            <person name="Cichocki N."/>
            <person name="Clum A."/>
            <person name="Culley D."/>
            <person name="Crous P.W."/>
            <person name="Fauchery L."/>
            <person name="Girlanda M."/>
            <person name="Hayes R."/>
            <person name="Keri Z."/>
            <person name="Labutti K."/>
            <person name="Lipzen A."/>
            <person name="Lombard V."/>
            <person name="Magnuson J."/>
            <person name="Maillard F."/>
            <person name="Morin E."/>
            <person name="Murat C."/>
            <person name="Nolan M."/>
            <person name="Ohm R."/>
            <person name="Pangilinan J."/>
            <person name="Pereira M."/>
            <person name="Perotto S."/>
            <person name="Peter M."/>
            <person name="Riley R."/>
            <person name="Sitrit Y."/>
            <person name="Stielow B."/>
            <person name="Szollosi G."/>
            <person name="Zifcakova L."/>
            <person name="Stursova M."/>
            <person name="Spatafora J.W."/>
            <person name="Tedersoo L."/>
            <person name="Vaario L.-M."/>
            <person name="Yamada A."/>
            <person name="Yan M."/>
            <person name="Wang P."/>
            <person name="Xu J."/>
            <person name="Bruns T."/>
            <person name="Baldrian P."/>
            <person name="Vilgalys R."/>
            <person name="Henrissat B."/>
            <person name="Grigoriev I.V."/>
            <person name="Hibbett D."/>
            <person name="Nagy L.G."/>
            <person name="Martin F.M."/>
        </authorList>
    </citation>
    <scope>NUCLEOTIDE SEQUENCE</scope>
    <source>
        <strain evidence="1">P2</strain>
    </source>
</reference>
<proteinExistence type="predicted"/>
<comment type="caution">
    <text evidence="1">The sequence shown here is derived from an EMBL/GenBank/DDBJ whole genome shotgun (WGS) entry which is preliminary data.</text>
</comment>
<dbReference type="Proteomes" id="UP000886501">
    <property type="component" value="Unassembled WGS sequence"/>
</dbReference>
<dbReference type="EMBL" id="MU118055">
    <property type="protein sequence ID" value="KAF9646548.1"/>
    <property type="molecule type" value="Genomic_DNA"/>
</dbReference>
<gene>
    <name evidence="1" type="ORF">BDM02DRAFT_3188755</name>
</gene>
<name>A0ACB6ZB18_THEGA</name>
<organism evidence="1 2">
    <name type="scientific">Thelephora ganbajun</name>
    <name type="common">Ganba fungus</name>
    <dbReference type="NCBI Taxonomy" id="370292"/>
    <lineage>
        <taxon>Eukaryota</taxon>
        <taxon>Fungi</taxon>
        <taxon>Dikarya</taxon>
        <taxon>Basidiomycota</taxon>
        <taxon>Agaricomycotina</taxon>
        <taxon>Agaricomycetes</taxon>
        <taxon>Thelephorales</taxon>
        <taxon>Thelephoraceae</taxon>
        <taxon>Thelephora</taxon>
    </lineage>
</organism>
<protein>
    <submittedName>
        <fullName evidence="1">Uncharacterized protein</fullName>
    </submittedName>
</protein>
<reference evidence="1" key="2">
    <citation type="journal article" date="2020" name="Nat. Commun.">
        <title>Large-scale genome sequencing of mycorrhizal fungi provides insights into the early evolution of symbiotic traits.</title>
        <authorList>
            <person name="Miyauchi S."/>
            <person name="Kiss E."/>
            <person name="Kuo A."/>
            <person name="Drula E."/>
            <person name="Kohler A."/>
            <person name="Sanchez-Garcia M."/>
            <person name="Morin E."/>
            <person name="Andreopoulos B."/>
            <person name="Barry K.W."/>
            <person name="Bonito G."/>
            <person name="Buee M."/>
            <person name="Carver A."/>
            <person name="Chen C."/>
            <person name="Cichocki N."/>
            <person name="Clum A."/>
            <person name="Culley D."/>
            <person name="Crous P.W."/>
            <person name="Fauchery L."/>
            <person name="Girlanda M."/>
            <person name="Hayes R.D."/>
            <person name="Keri Z."/>
            <person name="LaButti K."/>
            <person name="Lipzen A."/>
            <person name="Lombard V."/>
            <person name="Magnuson J."/>
            <person name="Maillard F."/>
            <person name="Murat C."/>
            <person name="Nolan M."/>
            <person name="Ohm R.A."/>
            <person name="Pangilinan J."/>
            <person name="Pereira M.F."/>
            <person name="Perotto S."/>
            <person name="Peter M."/>
            <person name="Pfister S."/>
            <person name="Riley R."/>
            <person name="Sitrit Y."/>
            <person name="Stielow J.B."/>
            <person name="Szollosi G."/>
            <person name="Zifcakova L."/>
            <person name="Stursova M."/>
            <person name="Spatafora J.W."/>
            <person name="Tedersoo L."/>
            <person name="Vaario L.M."/>
            <person name="Yamada A."/>
            <person name="Yan M."/>
            <person name="Wang P."/>
            <person name="Xu J."/>
            <person name="Bruns T."/>
            <person name="Baldrian P."/>
            <person name="Vilgalys R."/>
            <person name="Dunand C."/>
            <person name="Henrissat B."/>
            <person name="Grigoriev I.V."/>
            <person name="Hibbett D."/>
            <person name="Nagy L.G."/>
            <person name="Martin F.M."/>
        </authorList>
    </citation>
    <scope>NUCLEOTIDE SEQUENCE</scope>
    <source>
        <strain evidence="1">P2</strain>
    </source>
</reference>
<keyword evidence="2" id="KW-1185">Reference proteome</keyword>
<evidence type="ECO:0000313" key="2">
    <source>
        <dbReference type="Proteomes" id="UP000886501"/>
    </source>
</evidence>
<evidence type="ECO:0000313" key="1">
    <source>
        <dbReference type="EMBL" id="KAF9646548.1"/>
    </source>
</evidence>
<sequence length="655" mass="73380">MCDPTDWNAVNTSLRPFAVVLPIVEVICPWLPEDDEGRGYNELQQHDSDAFLRRAAGQKSPPLPSLRRSMDKLHTVAEGAISRTPGIIAATPGVSVDLTFHVHRLPLLNKDACLNFPPFAAWIEGFDALTTARKYNQLDPTVRGKVAVLNLASDWQYRAGGWRTLCKTQIDPEVKGPEQFVFGWVEGVFVNGERSSQTPSDDTLIFWNLSRKTLRFTSLVHDDHLRLATLEISKCLDEDGNPIVPDGKSTPSLISTPTEIESLPLPDNFSHDSHVHSFHPTLSRPIFCHSEGISVWDTRHSKILLNEDDLWANGFSFSSDGRFFVYATEPSQICLWKESPTGYILHWKFNCMIKVSYQLISPSGESIFVFGDRAIQLLRTMDSTTSFSRKPTNGRFIVEFSPDETLAAVTRFEDKTITVLDLKSGDPLSIIDMGMQVCCQRVTGSTVVAVGYEEVVTWNLPARDHVLSTKVNVNDSIRTATISCPRMFSSSGTLRFVSISPGLHTIATVEDSEYTYNRRLLYLRDVPTRLGVGYAPVCQEGHGRPWFISDGREVWYITDHGEANGMTIVRDSESGIIKPEDLGPTDQPPNTPPWLSSRGYRIMDDRWILGFNGKRLLQLPSHWRSSDTNRTWSGRFLALLHSALPEAVILGLSEE</sequence>